<dbReference type="InterPro" id="IPR011051">
    <property type="entry name" value="RmlC_Cupin_sf"/>
</dbReference>
<sequence>MSEKMSVKKAEEFSTSNWSGGTTTQLYIYPEDGNYAERNFQARISSATVDAVKSEFTSLPNVKRYLMIFEGHLDLIHGVNTRVELEPYQVDEFDGGIPTVSYGKVVDFNLMLKDGADGVMETAQLKTAQQAVIEREKDYNLLCIYVKEGSMKIANQEVSAGELAVIEDWEHPVELKNEAEATAKAGICKVKTV</sequence>
<dbReference type="InterPro" id="IPR010282">
    <property type="entry name" value="Uncharacterised_HutD/Ves"/>
</dbReference>
<comment type="caution">
    <text evidence="1">The sequence shown here is derived from an EMBL/GenBank/DDBJ whole genome shotgun (WGS) entry which is preliminary data.</text>
</comment>
<accession>A0ABR7P9A9</accession>
<dbReference type="PANTHER" id="PTHR37943:SF1">
    <property type="entry name" value="PROTEIN VES"/>
    <property type="match status" value="1"/>
</dbReference>
<reference evidence="1 2" key="1">
    <citation type="submission" date="2020-08" db="EMBL/GenBank/DDBJ databases">
        <title>Genome public.</title>
        <authorList>
            <person name="Liu C."/>
            <person name="Sun Q."/>
        </authorList>
    </citation>
    <scope>NUCLEOTIDE SEQUENCE [LARGE SCALE GENOMIC DNA]</scope>
    <source>
        <strain evidence="1 2">3_YM_SP_D4_24.mj</strain>
    </source>
</reference>
<dbReference type="EMBL" id="JACRTP010000002">
    <property type="protein sequence ID" value="MBC8627974.1"/>
    <property type="molecule type" value="Genomic_DNA"/>
</dbReference>
<dbReference type="RefSeq" id="WP_117456082.1">
    <property type="nucleotide sequence ID" value="NZ_JACRTP010000002.1"/>
</dbReference>
<dbReference type="InterPro" id="IPR014710">
    <property type="entry name" value="RmlC-like_jellyroll"/>
</dbReference>
<proteinExistence type="predicted"/>
<dbReference type="Gene3D" id="2.60.120.10">
    <property type="entry name" value="Jelly Rolls"/>
    <property type="match status" value="1"/>
</dbReference>
<dbReference type="PANTHER" id="PTHR37943">
    <property type="entry name" value="PROTEIN VES"/>
    <property type="match status" value="1"/>
</dbReference>
<dbReference type="SUPFAM" id="SSF51182">
    <property type="entry name" value="RmlC-like cupins"/>
    <property type="match status" value="1"/>
</dbReference>
<name>A0ABR7P9A9_9FIRM</name>
<dbReference type="Pfam" id="PF05962">
    <property type="entry name" value="HutD"/>
    <property type="match status" value="1"/>
</dbReference>
<dbReference type="Proteomes" id="UP000661649">
    <property type="component" value="Unassembled WGS sequence"/>
</dbReference>
<evidence type="ECO:0000313" key="2">
    <source>
        <dbReference type="Proteomes" id="UP000661649"/>
    </source>
</evidence>
<evidence type="ECO:0000313" key="1">
    <source>
        <dbReference type="EMBL" id="MBC8627974.1"/>
    </source>
</evidence>
<protein>
    <submittedName>
        <fullName evidence="1">HutD family protein</fullName>
    </submittedName>
</protein>
<organism evidence="1 2">
    <name type="scientific">Blautia stercoris</name>
    <dbReference type="NCBI Taxonomy" id="871664"/>
    <lineage>
        <taxon>Bacteria</taxon>
        <taxon>Bacillati</taxon>
        <taxon>Bacillota</taxon>
        <taxon>Clostridia</taxon>
        <taxon>Lachnospirales</taxon>
        <taxon>Lachnospiraceae</taxon>
        <taxon>Blautia</taxon>
    </lineage>
</organism>
<gene>
    <name evidence="1" type="ORF">H8712_05000</name>
</gene>
<keyword evidence="2" id="KW-1185">Reference proteome</keyword>